<evidence type="ECO:0000313" key="1">
    <source>
        <dbReference type="EMBL" id="KNZ47065.1"/>
    </source>
</evidence>
<reference evidence="1 2" key="1">
    <citation type="submission" date="2015-08" db="EMBL/GenBank/DDBJ databases">
        <title>Next Generation Sequencing and Analysis of the Genome of Puccinia sorghi L Schw, the Causal Agent of Maize Common Rust.</title>
        <authorList>
            <person name="Rochi L."/>
            <person name="Burguener G."/>
            <person name="Darino M."/>
            <person name="Turjanski A."/>
            <person name="Kreff E."/>
            <person name="Dieguez M.J."/>
            <person name="Sacco F."/>
        </authorList>
    </citation>
    <scope>NUCLEOTIDE SEQUENCE [LARGE SCALE GENOMIC DNA]</scope>
    <source>
        <strain evidence="1 2">RO10H11247</strain>
    </source>
</reference>
<dbReference type="VEuPathDB" id="FungiDB:VP01_6703g1"/>
<evidence type="ECO:0000313" key="2">
    <source>
        <dbReference type="Proteomes" id="UP000037035"/>
    </source>
</evidence>
<sequence>MQKAFTTAPILANFSELARTLIKTNGSEYAVSGVISQYSFLNLLHP</sequence>
<gene>
    <name evidence="1" type="ORF">VP01_6703g1</name>
</gene>
<name>A0A0L6UGZ4_9BASI</name>
<proteinExistence type="predicted"/>
<accession>A0A0L6UGZ4</accession>
<dbReference type="EMBL" id="LAVV01012055">
    <property type="protein sequence ID" value="KNZ47065.1"/>
    <property type="molecule type" value="Genomic_DNA"/>
</dbReference>
<organism evidence="1 2">
    <name type="scientific">Puccinia sorghi</name>
    <dbReference type="NCBI Taxonomy" id="27349"/>
    <lineage>
        <taxon>Eukaryota</taxon>
        <taxon>Fungi</taxon>
        <taxon>Dikarya</taxon>
        <taxon>Basidiomycota</taxon>
        <taxon>Pucciniomycotina</taxon>
        <taxon>Pucciniomycetes</taxon>
        <taxon>Pucciniales</taxon>
        <taxon>Pucciniaceae</taxon>
        <taxon>Puccinia</taxon>
    </lineage>
</organism>
<comment type="caution">
    <text evidence="1">The sequence shown here is derived from an EMBL/GenBank/DDBJ whole genome shotgun (WGS) entry which is preliminary data.</text>
</comment>
<protein>
    <submittedName>
        <fullName evidence="1">Uncharacterized protein</fullName>
    </submittedName>
</protein>
<keyword evidence="2" id="KW-1185">Reference proteome</keyword>
<feature type="non-terminal residue" evidence="1">
    <location>
        <position position="46"/>
    </location>
</feature>
<dbReference type="AlphaFoldDB" id="A0A0L6UGZ4"/>
<dbReference type="OrthoDB" id="3561867at2759"/>
<dbReference type="Proteomes" id="UP000037035">
    <property type="component" value="Unassembled WGS sequence"/>
</dbReference>